<keyword evidence="10 12" id="KW-0472">Membrane</keyword>
<evidence type="ECO:0000259" key="13">
    <source>
        <dbReference type="PROSITE" id="PS50893"/>
    </source>
</evidence>
<dbReference type="FunFam" id="3.40.50.300:FF:000450">
    <property type="entry name" value="ABC transporter C family member 2"/>
    <property type="match status" value="1"/>
</dbReference>
<dbReference type="CDD" id="cd18579">
    <property type="entry name" value="ABC_6TM_ABCC_D1"/>
    <property type="match status" value="1"/>
</dbReference>
<dbReference type="EMBL" id="JANBUO010000082">
    <property type="protein sequence ID" value="KAJ2807836.1"/>
    <property type="molecule type" value="Genomic_DNA"/>
</dbReference>
<feature type="transmembrane region" description="Helical" evidence="12">
    <location>
        <begin position="18"/>
        <end position="39"/>
    </location>
</feature>
<comment type="similarity">
    <text evidence="2">Belongs to the ABC transporter superfamily. ABCC family. Conjugate transporter (TC 3.A.1.208) subfamily.</text>
</comment>
<dbReference type="InterPro" id="IPR027417">
    <property type="entry name" value="P-loop_NTPase"/>
</dbReference>
<dbReference type="InterPro" id="IPR017871">
    <property type="entry name" value="ABC_transporter-like_CS"/>
</dbReference>
<protein>
    <recommendedName>
        <fullName evidence="17">P-loop containing nucleoside triphosphate hydrolase protein</fullName>
    </recommendedName>
</protein>
<keyword evidence="4 12" id="KW-0812">Transmembrane</keyword>
<keyword evidence="5" id="KW-0677">Repeat</keyword>
<dbReference type="PROSITE" id="PS50929">
    <property type="entry name" value="ABC_TM1F"/>
    <property type="match status" value="1"/>
</dbReference>
<name>A0A9W8I3Z8_9FUNG</name>
<dbReference type="AlphaFoldDB" id="A0A9W8I3Z8"/>
<keyword evidence="7" id="KW-0067">ATP-binding</keyword>
<dbReference type="PANTHER" id="PTHR24223">
    <property type="entry name" value="ATP-BINDING CASSETTE SUB-FAMILY C"/>
    <property type="match status" value="1"/>
</dbReference>
<feature type="transmembrane region" description="Helical" evidence="12">
    <location>
        <begin position="106"/>
        <end position="124"/>
    </location>
</feature>
<dbReference type="Pfam" id="PF00005">
    <property type="entry name" value="ABC_tran"/>
    <property type="match status" value="1"/>
</dbReference>
<keyword evidence="8" id="KW-1278">Translocase</keyword>
<feature type="transmembrane region" description="Helical" evidence="12">
    <location>
        <begin position="76"/>
        <end position="94"/>
    </location>
</feature>
<feature type="region of interest" description="Disordered" evidence="11">
    <location>
        <begin position="841"/>
        <end position="865"/>
    </location>
</feature>
<evidence type="ECO:0000256" key="11">
    <source>
        <dbReference type="SAM" id="MobiDB-lite"/>
    </source>
</evidence>
<organism evidence="15 16">
    <name type="scientific">Coemansia guatemalensis</name>
    <dbReference type="NCBI Taxonomy" id="2761395"/>
    <lineage>
        <taxon>Eukaryota</taxon>
        <taxon>Fungi</taxon>
        <taxon>Fungi incertae sedis</taxon>
        <taxon>Zoopagomycota</taxon>
        <taxon>Kickxellomycotina</taxon>
        <taxon>Kickxellomycetes</taxon>
        <taxon>Kickxellales</taxon>
        <taxon>Kickxellaceae</taxon>
        <taxon>Coemansia</taxon>
    </lineage>
</organism>
<dbReference type="InterPro" id="IPR036640">
    <property type="entry name" value="ABC1_TM_sf"/>
</dbReference>
<evidence type="ECO:0000256" key="2">
    <source>
        <dbReference type="ARBA" id="ARBA00009726"/>
    </source>
</evidence>
<dbReference type="GO" id="GO:0005524">
    <property type="term" value="F:ATP binding"/>
    <property type="evidence" value="ECO:0007669"/>
    <property type="project" value="UniProtKB-KW"/>
</dbReference>
<proteinExistence type="inferred from homology"/>
<evidence type="ECO:0000256" key="10">
    <source>
        <dbReference type="ARBA" id="ARBA00023136"/>
    </source>
</evidence>
<dbReference type="Gene3D" id="1.20.1560.10">
    <property type="entry name" value="ABC transporter type 1, transmembrane domain"/>
    <property type="match status" value="1"/>
</dbReference>
<dbReference type="Pfam" id="PF24357">
    <property type="entry name" value="TMD0_ABC"/>
    <property type="match status" value="1"/>
</dbReference>
<dbReference type="PROSITE" id="PS50893">
    <property type="entry name" value="ABC_TRANSPORTER_2"/>
    <property type="match status" value="1"/>
</dbReference>
<evidence type="ECO:0000256" key="12">
    <source>
        <dbReference type="SAM" id="Phobius"/>
    </source>
</evidence>
<dbReference type="GO" id="GO:0140359">
    <property type="term" value="F:ABC-type transporter activity"/>
    <property type="evidence" value="ECO:0007669"/>
    <property type="project" value="InterPro"/>
</dbReference>
<evidence type="ECO:0000259" key="14">
    <source>
        <dbReference type="PROSITE" id="PS50929"/>
    </source>
</evidence>
<sequence>MLSLPTELVVCRILWAKLFFTTISLLASIAELVAMAIQFPYLCVYTYSLALQSAAVAVAAYLHYKEQLYNRIASTPLLLFWLGTIMLSLLRLRTAVSANYSNDFDGLAAPIFLLATTALVTFVLECQSKPCKLFELTDGFSNDNNIGKLKDDCGYYFTSGSPEERANVFSWYTFAWVGSLLKKGYYKQLQLEDTWNLGDQFRPDTVSAQFQRSWQKELKSGKPSLFRATARTCWKVWVLLTIHEISRITLVLLRPVILSKLIEFAATYGTDRGSPIEHGYFYAVVLFLVSSGMSIATRLQWAYTQHIKALIRTSYMTTIYQKSFTLSNDARQKYDIGNIVTLVSIDSEAVSFFFNDISRLMWSDPLRIIISLFMLYRLLGWSALAGVLVMLACAPVMTHIGQIIGMRSKLLMGYRDQRMGIISEVLTRIKVIKMYTWESAFIKRITDVRVNMELDIIRRNNFLKAILQSATALVPFMVSFAAFGTYSLFDNVSHGPLDARLVFVGMPLLASVRSALERVPEIVPSICKMLASSHRISEFLTASEIDATAIERQPYNRSASSSNANDVLVSIRDGSFKWSSAHKPALKNIELQCMRSELVAIIGRVGSGKSSLVSAILGDMIKCSGDVTVCGSVAYVPQQPWILNATLRDNILFGSDYDKDFYNRVIDACALRHDVDMLSAGDMTEIGERGITLSGGQKMRVSIARAVYARADVYILDDPLAAVDAHVSKHIFTHVLGPQGLLQSRARILVTNAVEYLSYVDNIIMLHDSTIVEQAPNAQNIKGYGYISAFICQHKDQVDGSVHSSNISRNAERIPCISSSTIYNDMPTKLSLENADIGTRDKTDIRRRHESQHSSDELARNSGKTMTIEYRRKGSHSQIYYN</sequence>
<dbReference type="SMART" id="SM00382">
    <property type="entry name" value="AAA"/>
    <property type="match status" value="1"/>
</dbReference>
<feature type="domain" description="ABC transmembrane type-1" evidence="14">
    <location>
        <begin position="250"/>
        <end position="484"/>
    </location>
</feature>
<comment type="caution">
    <text evidence="15">The sequence shown here is derived from an EMBL/GenBank/DDBJ whole genome shotgun (WGS) entry which is preliminary data.</text>
</comment>
<evidence type="ECO:0000256" key="6">
    <source>
        <dbReference type="ARBA" id="ARBA00022741"/>
    </source>
</evidence>
<dbReference type="PROSITE" id="PS00211">
    <property type="entry name" value="ABC_TRANSPORTER_1"/>
    <property type="match status" value="1"/>
</dbReference>
<dbReference type="CDD" id="cd03250">
    <property type="entry name" value="ABCC_MRP_domain1"/>
    <property type="match status" value="1"/>
</dbReference>
<evidence type="ECO:0008006" key="17">
    <source>
        <dbReference type="Google" id="ProtNLM"/>
    </source>
</evidence>
<evidence type="ECO:0000256" key="5">
    <source>
        <dbReference type="ARBA" id="ARBA00022737"/>
    </source>
</evidence>
<feature type="transmembrane region" description="Helical" evidence="12">
    <location>
        <begin position="45"/>
        <end position="64"/>
    </location>
</feature>
<evidence type="ECO:0000256" key="3">
    <source>
        <dbReference type="ARBA" id="ARBA00022448"/>
    </source>
</evidence>
<dbReference type="InterPro" id="IPR056227">
    <property type="entry name" value="TMD0_ABC"/>
</dbReference>
<evidence type="ECO:0000313" key="15">
    <source>
        <dbReference type="EMBL" id="KAJ2807836.1"/>
    </source>
</evidence>
<dbReference type="InterPro" id="IPR050173">
    <property type="entry name" value="ABC_transporter_C-like"/>
</dbReference>
<reference evidence="15" key="1">
    <citation type="submission" date="2022-07" db="EMBL/GenBank/DDBJ databases">
        <title>Phylogenomic reconstructions and comparative analyses of Kickxellomycotina fungi.</title>
        <authorList>
            <person name="Reynolds N.K."/>
            <person name="Stajich J.E."/>
            <person name="Barry K."/>
            <person name="Grigoriev I.V."/>
            <person name="Crous P."/>
            <person name="Smith M.E."/>
        </authorList>
    </citation>
    <scope>NUCLEOTIDE SEQUENCE</scope>
    <source>
        <strain evidence="15">NRRL 1565</strain>
    </source>
</reference>
<keyword evidence="16" id="KW-1185">Reference proteome</keyword>
<evidence type="ECO:0000313" key="16">
    <source>
        <dbReference type="Proteomes" id="UP001140094"/>
    </source>
</evidence>
<dbReference type="Proteomes" id="UP001140094">
    <property type="component" value="Unassembled WGS sequence"/>
</dbReference>
<dbReference type="InterPro" id="IPR011527">
    <property type="entry name" value="ABC1_TM_dom"/>
</dbReference>
<evidence type="ECO:0000256" key="4">
    <source>
        <dbReference type="ARBA" id="ARBA00022692"/>
    </source>
</evidence>
<keyword evidence="9 12" id="KW-1133">Transmembrane helix</keyword>
<dbReference type="InterPro" id="IPR003593">
    <property type="entry name" value="AAA+_ATPase"/>
</dbReference>
<dbReference type="Gene3D" id="3.40.50.300">
    <property type="entry name" value="P-loop containing nucleotide triphosphate hydrolases"/>
    <property type="match status" value="1"/>
</dbReference>
<accession>A0A9W8I3Z8</accession>
<evidence type="ECO:0000256" key="8">
    <source>
        <dbReference type="ARBA" id="ARBA00022967"/>
    </source>
</evidence>
<evidence type="ECO:0000256" key="7">
    <source>
        <dbReference type="ARBA" id="ARBA00022840"/>
    </source>
</evidence>
<dbReference type="SUPFAM" id="SSF52540">
    <property type="entry name" value="P-loop containing nucleoside triphosphate hydrolases"/>
    <property type="match status" value="1"/>
</dbReference>
<dbReference type="InterPro" id="IPR003439">
    <property type="entry name" value="ABC_transporter-like_ATP-bd"/>
</dbReference>
<feature type="domain" description="ABC transporter" evidence="13">
    <location>
        <begin position="571"/>
        <end position="793"/>
    </location>
</feature>
<keyword evidence="3" id="KW-0813">Transport</keyword>
<comment type="subcellular location">
    <subcellularLocation>
        <location evidence="1">Endomembrane system</location>
        <topology evidence="1">Multi-pass membrane protein</topology>
    </subcellularLocation>
</comment>
<dbReference type="OrthoDB" id="6500128at2759"/>
<dbReference type="GO" id="GO:0016020">
    <property type="term" value="C:membrane"/>
    <property type="evidence" value="ECO:0007669"/>
    <property type="project" value="InterPro"/>
</dbReference>
<evidence type="ECO:0000256" key="9">
    <source>
        <dbReference type="ARBA" id="ARBA00022989"/>
    </source>
</evidence>
<dbReference type="GO" id="GO:0016887">
    <property type="term" value="F:ATP hydrolysis activity"/>
    <property type="evidence" value="ECO:0007669"/>
    <property type="project" value="InterPro"/>
</dbReference>
<feature type="transmembrane region" description="Helical" evidence="12">
    <location>
        <begin position="368"/>
        <end position="397"/>
    </location>
</feature>
<dbReference type="Pfam" id="PF00664">
    <property type="entry name" value="ABC_membrane"/>
    <property type="match status" value="1"/>
</dbReference>
<feature type="transmembrane region" description="Helical" evidence="12">
    <location>
        <begin position="280"/>
        <end position="301"/>
    </location>
</feature>
<dbReference type="InterPro" id="IPR044746">
    <property type="entry name" value="ABCC_6TM_D1"/>
</dbReference>
<dbReference type="GO" id="GO:0012505">
    <property type="term" value="C:endomembrane system"/>
    <property type="evidence" value="ECO:0007669"/>
    <property type="project" value="UniProtKB-SubCell"/>
</dbReference>
<evidence type="ECO:0000256" key="1">
    <source>
        <dbReference type="ARBA" id="ARBA00004127"/>
    </source>
</evidence>
<keyword evidence="6" id="KW-0547">Nucleotide-binding</keyword>
<gene>
    <name evidence="15" type="ORF">H4R20_001112</name>
</gene>
<dbReference type="SUPFAM" id="SSF90123">
    <property type="entry name" value="ABC transporter transmembrane region"/>
    <property type="match status" value="1"/>
</dbReference>